<organism evidence="3 4">
    <name type="scientific">Tistrella mobilis (strain KA081020-065)</name>
    <dbReference type="NCBI Taxonomy" id="1110502"/>
    <lineage>
        <taxon>Bacteria</taxon>
        <taxon>Pseudomonadati</taxon>
        <taxon>Pseudomonadota</taxon>
        <taxon>Alphaproteobacteria</taxon>
        <taxon>Geminicoccales</taxon>
        <taxon>Geminicoccaceae</taxon>
        <taxon>Tistrella</taxon>
    </lineage>
</organism>
<dbReference type="Pfam" id="PF03797">
    <property type="entry name" value="Autotransporter"/>
    <property type="match status" value="1"/>
</dbReference>
<keyword evidence="4" id="KW-1185">Reference proteome</keyword>
<sequence length="712" mass="74077">MQISLRFRGTASVAALAVALSSTVASTGAFAQAIIDNGTVQLGINPEGNLVVPGSASTPIGLTYLPEKNTGGSFGEALGPGCACEGWGIADIGTTLFGKAGESFGTANIDPASVDLTVSGTGTHASSTGSAARSVVNVVEPGADGRVLQVTHDFKPIDGVKNLYQVDVTVKNISASAAGEVAKLIYRRAMDWDIPPTQFSEVVTIQGWPATKLIAVSNNGFADGNPNTPQGAIPATGTVANGNFTNGGPSDHGAVFDFDFGKLPVGEEVTFTIYYGAAGNEAQALAALKAVGAEIYSLGKPSDGPHSDADAGTPNTFIFAFAGVGGTPIGGGGGGSGGLTIPYANAFRQMAFAMAREHMRLVSQRLTGLSHGGEGTEVFWGGRSGMITALTAPLAQLVSAEEDGGIQLAQLAQNAAAAPAGNTAQARDMGGVEGLRAYVTASYSVGEIDGTWASGVTVDYDAINLVGGVDYEVLRDEGGFDSLLFGAGFGYGDYDGEIDNTRTRIDTRGYTAMLYGSATFAKSAYADLTLAHSWLDYDYRRDTGTGDVTATPDGREWGGTLRVGYDFRPRISRFSPTRWVFGPFVQGQYLKADIDGFTERGSGGVTFEDQSAKSVTSQLGMHASVMRSMDWGALIFSGRMAWEHEYEDGADAVTLSSGTAPIDKVDPDYARLEFGVTALIGNDVALTADYATLAGDKYRTEHTGRLRLRIGF</sequence>
<dbReference type="RefSeq" id="WP_014745570.1">
    <property type="nucleotide sequence ID" value="NC_017956.1"/>
</dbReference>
<dbReference type="Gene3D" id="2.40.128.130">
    <property type="entry name" value="Autotransporter beta-domain"/>
    <property type="match status" value="1"/>
</dbReference>
<accession>I3TMA4</accession>
<evidence type="ECO:0000313" key="4">
    <source>
        <dbReference type="Proteomes" id="UP000005258"/>
    </source>
</evidence>
<dbReference type="InterPro" id="IPR036709">
    <property type="entry name" value="Autotransporte_beta_dom_sf"/>
</dbReference>
<dbReference type="InterPro" id="IPR005546">
    <property type="entry name" value="Autotransporte_beta"/>
</dbReference>
<dbReference type="PROSITE" id="PS51208">
    <property type="entry name" value="AUTOTRANSPORTER"/>
    <property type="match status" value="1"/>
</dbReference>
<protein>
    <submittedName>
        <fullName evidence="3">Esterase estA</fullName>
    </submittedName>
</protein>
<dbReference type="NCBIfam" id="TIGR01414">
    <property type="entry name" value="autotrans_barl"/>
    <property type="match status" value="1"/>
</dbReference>
<dbReference type="SUPFAM" id="SSF103515">
    <property type="entry name" value="Autotransporter"/>
    <property type="match status" value="1"/>
</dbReference>
<evidence type="ECO:0000256" key="1">
    <source>
        <dbReference type="SAM" id="SignalP"/>
    </source>
</evidence>
<proteinExistence type="predicted"/>
<feature type="chain" id="PRO_5003680287" evidence="1">
    <location>
        <begin position="32"/>
        <end position="712"/>
    </location>
</feature>
<evidence type="ECO:0000259" key="2">
    <source>
        <dbReference type="PROSITE" id="PS51208"/>
    </source>
</evidence>
<feature type="domain" description="Autotransporter" evidence="2">
    <location>
        <begin position="430"/>
        <end position="712"/>
    </location>
</feature>
<feature type="signal peptide" evidence="1">
    <location>
        <begin position="1"/>
        <end position="31"/>
    </location>
</feature>
<reference evidence="3 4" key="1">
    <citation type="journal article" date="2012" name="J. Am. Chem. Soc.">
        <title>Bacterial biosynthesis and maturation of the didemnin anti-cancer agents.</title>
        <authorList>
            <person name="Xu Y."/>
            <person name="Kersten R.D."/>
            <person name="Nam S.J."/>
            <person name="Lu L."/>
            <person name="Al-Suwailem A.M."/>
            <person name="Zheng H."/>
            <person name="Fenical W."/>
            <person name="Dorrestein P.C."/>
            <person name="Moore B.S."/>
            <person name="Qian P.Y."/>
        </authorList>
    </citation>
    <scope>NUCLEOTIDE SEQUENCE [LARGE SCALE GENOMIC DNA]</scope>
    <source>
        <strain evidence="3 4">KA081020-065</strain>
    </source>
</reference>
<dbReference type="eggNOG" id="COG4625">
    <property type="taxonomic scope" value="Bacteria"/>
</dbReference>
<gene>
    <name evidence="3" type="primary">estA</name>
    <name evidence="3" type="ordered locus">TMO_2054</name>
</gene>
<dbReference type="InterPro" id="IPR006315">
    <property type="entry name" value="OM_autotransptr_brl_dom"/>
</dbReference>
<dbReference type="SMART" id="SM00869">
    <property type="entry name" value="Autotransporter"/>
    <property type="match status" value="1"/>
</dbReference>
<dbReference type="HOGENOM" id="CLU_387770_0_0_5"/>
<name>I3TMA4_TISMK</name>
<dbReference type="Proteomes" id="UP000005258">
    <property type="component" value="Chromosome"/>
</dbReference>
<dbReference type="EMBL" id="CP003236">
    <property type="protein sequence ID" value="AFK53892.1"/>
    <property type="molecule type" value="Genomic_DNA"/>
</dbReference>
<evidence type="ECO:0000313" key="3">
    <source>
        <dbReference type="EMBL" id="AFK53892.1"/>
    </source>
</evidence>
<dbReference type="GO" id="GO:0019867">
    <property type="term" value="C:outer membrane"/>
    <property type="evidence" value="ECO:0007669"/>
    <property type="project" value="InterPro"/>
</dbReference>
<keyword evidence="1" id="KW-0732">Signal</keyword>
<dbReference type="KEGG" id="tmo:TMO_2054"/>
<dbReference type="AlphaFoldDB" id="I3TMA4"/>